<protein>
    <submittedName>
        <fullName evidence="2 3">Uncharacterized protein LOC112681575</fullName>
    </submittedName>
</protein>
<evidence type="ECO:0000313" key="1">
    <source>
        <dbReference type="Proteomes" id="UP000694846"/>
    </source>
</evidence>
<dbReference type="AlphaFoldDB" id="A0A8B8FAG3"/>
<proteinExistence type="predicted"/>
<name>A0A8B8FAG3_9HEMI</name>
<sequence length="182" mass="20974">MIIVYYYHYYYTLASCSIFNNGFLFQCYNKYVQPCRPETCKSTSHSFRNEGKIVGNTVYNCSYATYVCGSGQKPIKQNDNLVMAGEFDCLTINRMSYPIHCSSRVSKIVPRDHCLGGKTSMKKETTMVHDFYLPCDVDREKKILPRNNFRGYDDCPMDSLTTNNCSYQPVCTVPMISYMSKD</sequence>
<evidence type="ECO:0000313" key="3">
    <source>
        <dbReference type="RefSeq" id="XP_025407606.1"/>
    </source>
</evidence>
<reference evidence="2 3" key="1">
    <citation type="submission" date="2025-04" db="UniProtKB">
        <authorList>
            <consortium name="RefSeq"/>
        </authorList>
    </citation>
    <scope>IDENTIFICATION</scope>
    <source>
        <tissue evidence="2 3">Whole body</tissue>
    </source>
</reference>
<dbReference type="OrthoDB" id="365640at2759"/>
<dbReference type="GeneID" id="112681575"/>
<organism evidence="1 3">
    <name type="scientific">Sipha flava</name>
    <name type="common">yellow sugarcane aphid</name>
    <dbReference type="NCBI Taxonomy" id="143950"/>
    <lineage>
        <taxon>Eukaryota</taxon>
        <taxon>Metazoa</taxon>
        <taxon>Ecdysozoa</taxon>
        <taxon>Arthropoda</taxon>
        <taxon>Hexapoda</taxon>
        <taxon>Insecta</taxon>
        <taxon>Pterygota</taxon>
        <taxon>Neoptera</taxon>
        <taxon>Paraneoptera</taxon>
        <taxon>Hemiptera</taxon>
        <taxon>Sternorrhyncha</taxon>
        <taxon>Aphidomorpha</taxon>
        <taxon>Aphidoidea</taxon>
        <taxon>Aphididae</taxon>
        <taxon>Sipha</taxon>
    </lineage>
</organism>
<dbReference type="Proteomes" id="UP000694846">
    <property type="component" value="Unplaced"/>
</dbReference>
<accession>A0A8B8FAG3</accession>
<gene>
    <name evidence="2 3" type="primary">LOC112681575</name>
</gene>
<dbReference type="RefSeq" id="XP_025407606.1">
    <property type="nucleotide sequence ID" value="XM_025551821.1"/>
</dbReference>
<evidence type="ECO:0000313" key="2">
    <source>
        <dbReference type="RefSeq" id="XP_025407605.1"/>
    </source>
</evidence>
<keyword evidence="1" id="KW-1185">Reference proteome</keyword>
<dbReference type="RefSeq" id="XP_025407605.1">
    <property type="nucleotide sequence ID" value="XM_025551820.1"/>
</dbReference>